<dbReference type="Proteomes" id="UP000248659">
    <property type="component" value="Unassembled WGS sequence"/>
</dbReference>
<keyword evidence="2" id="KW-1185">Reference proteome</keyword>
<comment type="caution">
    <text evidence="1">The sequence shown here is derived from an EMBL/GenBank/DDBJ whole genome shotgun (WGS) entry which is preliminary data.</text>
</comment>
<accession>A0ABX9DDT3</accession>
<name>A0ABX9DDT3_9RHOB</name>
<evidence type="ECO:0000313" key="2">
    <source>
        <dbReference type="Proteomes" id="UP000248659"/>
    </source>
</evidence>
<gene>
    <name evidence="1" type="ORF">BYZ73_18910</name>
</gene>
<reference evidence="1 2" key="1">
    <citation type="submission" date="2017-01" db="EMBL/GenBank/DDBJ databases">
        <title>Genome sequence of Rhodovulum viride JA756.</title>
        <authorList>
            <person name="Lakshmi K.V."/>
            <person name="Tushar L.D."/>
            <person name="Sasikala C."/>
            <person name="Venkataramana C."/>
        </authorList>
    </citation>
    <scope>NUCLEOTIDE SEQUENCE [LARGE SCALE GENOMIC DNA]</scope>
    <source>
        <strain evidence="1 2">JA756</strain>
    </source>
</reference>
<dbReference type="EMBL" id="MUAV01000032">
    <property type="protein sequence ID" value="RAP39761.1"/>
    <property type="molecule type" value="Genomic_DNA"/>
</dbReference>
<evidence type="ECO:0000313" key="1">
    <source>
        <dbReference type="EMBL" id="RAP39761.1"/>
    </source>
</evidence>
<sequence>MAAILAIAPQIADRLAAEAAAARMEAQTARVAAKSSARDGKPLLARAAFARAERLQGRASTLSGLAGTGPGRRCRMSLIDAIAPPPDALAAFVAEWQGAAPEVQLAAIRGALRRHGLEIPALPGRVAFYEIQLFGLTATGRDEAEAAQNWMKAATRLFPFD</sequence>
<organism evidence="1 2">
    <name type="scientific">Rhodovulum viride</name>
    <dbReference type="NCBI Taxonomy" id="1231134"/>
    <lineage>
        <taxon>Bacteria</taxon>
        <taxon>Pseudomonadati</taxon>
        <taxon>Pseudomonadota</taxon>
        <taxon>Alphaproteobacteria</taxon>
        <taxon>Rhodobacterales</taxon>
        <taxon>Paracoccaceae</taxon>
        <taxon>Rhodovulum</taxon>
    </lineage>
</organism>
<protein>
    <submittedName>
        <fullName evidence="1">Uncharacterized protein</fullName>
    </submittedName>
</protein>
<dbReference type="RefSeq" id="WP_112317264.1">
    <property type="nucleotide sequence ID" value="NZ_MUAV01000032.1"/>
</dbReference>
<proteinExistence type="predicted"/>